<comment type="caution">
    <text evidence="1">The sequence shown here is derived from an EMBL/GenBank/DDBJ whole genome shotgun (WGS) entry which is preliminary data.</text>
</comment>
<proteinExistence type="predicted"/>
<name>A0ABS1TG08_9CLOT</name>
<dbReference type="EMBL" id="JAESWC010000018">
    <property type="protein sequence ID" value="MBL4938230.1"/>
    <property type="molecule type" value="Genomic_DNA"/>
</dbReference>
<dbReference type="Proteomes" id="UP000632377">
    <property type="component" value="Unassembled WGS sequence"/>
</dbReference>
<gene>
    <name evidence="1" type="ORF">JK636_21190</name>
</gene>
<reference evidence="1 2" key="1">
    <citation type="submission" date="2021-01" db="EMBL/GenBank/DDBJ databases">
        <title>Genome public.</title>
        <authorList>
            <person name="Liu C."/>
            <person name="Sun Q."/>
        </authorList>
    </citation>
    <scope>NUCLEOTIDE SEQUENCE [LARGE SCALE GENOMIC DNA]</scope>
    <source>
        <strain evidence="1 2">YIM B02515</strain>
    </source>
</reference>
<dbReference type="RefSeq" id="WP_202750953.1">
    <property type="nucleotide sequence ID" value="NZ_JAESWC010000018.1"/>
</dbReference>
<protein>
    <submittedName>
        <fullName evidence="1">Uncharacterized protein</fullName>
    </submittedName>
</protein>
<accession>A0ABS1TG08</accession>
<sequence>MIIISNNCRDPNFNLALEEYVVKYMNPKEDYVIQCKMNLCSAMTYIGHGDLRFSIIICCHSNSYSMKKLRGYRLNPCKIK</sequence>
<organism evidence="1 2">
    <name type="scientific">Clostridium rhizosphaerae</name>
    <dbReference type="NCBI Taxonomy" id="2803861"/>
    <lineage>
        <taxon>Bacteria</taxon>
        <taxon>Bacillati</taxon>
        <taxon>Bacillota</taxon>
        <taxon>Clostridia</taxon>
        <taxon>Eubacteriales</taxon>
        <taxon>Clostridiaceae</taxon>
        <taxon>Clostridium</taxon>
    </lineage>
</organism>
<evidence type="ECO:0000313" key="2">
    <source>
        <dbReference type="Proteomes" id="UP000632377"/>
    </source>
</evidence>
<evidence type="ECO:0000313" key="1">
    <source>
        <dbReference type="EMBL" id="MBL4938230.1"/>
    </source>
</evidence>
<keyword evidence="2" id="KW-1185">Reference proteome</keyword>